<evidence type="ECO:0000313" key="3">
    <source>
        <dbReference type="Proteomes" id="UP000677228"/>
    </source>
</evidence>
<dbReference type="EMBL" id="CAJNOK010047963">
    <property type="protein sequence ID" value="CAF1590151.1"/>
    <property type="molecule type" value="Genomic_DNA"/>
</dbReference>
<dbReference type="EMBL" id="CAJOBA010071372">
    <property type="protein sequence ID" value="CAF4393752.1"/>
    <property type="molecule type" value="Genomic_DNA"/>
</dbReference>
<organism evidence="1 3">
    <name type="scientific">Didymodactylos carnosus</name>
    <dbReference type="NCBI Taxonomy" id="1234261"/>
    <lineage>
        <taxon>Eukaryota</taxon>
        <taxon>Metazoa</taxon>
        <taxon>Spiralia</taxon>
        <taxon>Gnathifera</taxon>
        <taxon>Rotifera</taxon>
        <taxon>Eurotatoria</taxon>
        <taxon>Bdelloidea</taxon>
        <taxon>Philodinida</taxon>
        <taxon>Philodinidae</taxon>
        <taxon>Didymodactylos</taxon>
    </lineage>
</organism>
<protein>
    <submittedName>
        <fullName evidence="1">Uncharacterized protein</fullName>
    </submittedName>
</protein>
<dbReference type="Proteomes" id="UP000682733">
    <property type="component" value="Unassembled WGS sequence"/>
</dbReference>
<comment type="caution">
    <text evidence="1">The sequence shown here is derived from an EMBL/GenBank/DDBJ whole genome shotgun (WGS) entry which is preliminary data.</text>
</comment>
<gene>
    <name evidence="1" type="ORF">OVA965_LOCUS41497</name>
    <name evidence="2" type="ORF">TMI583_LOCUS43166</name>
</gene>
<dbReference type="AlphaFoldDB" id="A0A8S2FYI3"/>
<sequence>KNVNEMVFNICIHQAFLALTSDRLVSQKTELSQKASRNAHRRL</sequence>
<dbReference type="Proteomes" id="UP000677228">
    <property type="component" value="Unassembled WGS sequence"/>
</dbReference>
<evidence type="ECO:0000313" key="1">
    <source>
        <dbReference type="EMBL" id="CAF1590151.1"/>
    </source>
</evidence>
<proteinExistence type="predicted"/>
<accession>A0A8S2FYI3</accession>
<evidence type="ECO:0000313" key="2">
    <source>
        <dbReference type="EMBL" id="CAF4393752.1"/>
    </source>
</evidence>
<name>A0A8S2FYI3_9BILA</name>
<feature type="non-terminal residue" evidence="1">
    <location>
        <position position="1"/>
    </location>
</feature>
<reference evidence="1" key="1">
    <citation type="submission" date="2021-02" db="EMBL/GenBank/DDBJ databases">
        <authorList>
            <person name="Nowell W R."/>
        </authorList>
    </citation>
    <scope>NUCLEOTIDE SEQUENCE</scope>
</reference>